<keyword evidence="17 20" id="KW-0539">Nucleus</keyword>
<comment type="catalytic activity">
    <reaction evidence="18 20">
        <text>DNA(n) + a 2'-deoxyribonucleoside 5'-triphosphate = DNA(n+1) + diphosphate</text>
        <dbReference type="Rhea" id="RHEA:22508"/>
        <dbReference type="Rhea" id="RHEA-COMP:17339"/>
        <dbReference type="Rhea" id="RHEA-COMP:17340"/>
        <dbReference type="ChEBI" id="CHEBI:33019"/>
        <dbReference type="ChEBI" id="CHEBI:61560"/>
        <dbReference type="ChEBI" id="CHEBI:173112"/>
        <dbReference type="EC" id="2.7.7.7"/>
    </reaction>
</comment>
<dbReference type="Proteomes" id="UP000510647">
    <property type="component" value="Chromosome 6"/>
</dbReference>
<gene>
    <name evidence="26" type="ORF">HG537_0F01770</name>
</gene>
<organism evidence="26 27">
    <name type="scientific">Torulaspora globosa</name>
    <dbReference type="NCBI Taxonomy" id="48254"/>
    <lineage>
        <taxon>Eukaryota</taxon>
        <taxon>Fungi</taxon>
        <taxon>Dikarya</taxon>
        <taxon>Ascomycota</taxon>
        <taxon>Saccharomycotina</taxon>
        <taxon>Saccharomycetes</taxon>
        <taxon>Saccharomycetales</taxon>
        <taxon>Saccharomycetaceae</taxon>
        <taxon>Torulaspora</taxon>
    </lineage>
</organism>
<dbReference type="InterPro" id="IPR036397">
    <property type="entry name" value="RNaseH_sf"/>
</dbReference>
<dbReference type="FunFam" id="1.10.287.690:FF:000002">
    <property type="entry name" value="DNA polymerase zeta"/>
    <property type="match status" value="1"/>
</dbReference>
<keyword evidence="4 20" id="KW-0004">4Fe-4S</keyword>
<feature type="domain" description="DNA polymerase delta/zeta catalytic subunit N-terminal" evidence="24">
    <location>
        <begin position="74"/>
        <end position="160"/>
    </location>
</feature>
<evidence type="ECO:0000256" key="5">
    <source>
        <dbReference type="ARBA" id="ARBA00022679"/>
    </source>
</evidence>
<comment type="subcellular location">
    <subcellularLocation>
        <location evidence="2 20">Nucleus</location>
    </subcellularLocation>
</comment>
<evidence type="ECO:0000256" key="9">
    <source>
        <dbReference type="ARBA" id="ARBA00022763"/>
    </source>
</evidence>
<evidence type="ECO:0000256" key="1">
    <source>
        <dbReference type="ARBA" id="ARBA00001966"/>
    </source>
</evidence>
<evidence type="ECO:0000256" key="17">
    <source>
        <dbReference type="ARBA" id="ARBA00023242"/>
    </source>
</evidence>
<dbReference type="FunFam" id="1.10.132.60:FF:000007">
    <property type="entry name" value="DNA polymerase"/>
    <property type="match status" value="1"/>
</dbReference>
<dbReference type="SUPFAM" id="SSF56672">
    <property type="entry name" value="DNA/RNA polymerases"/>
    <property type="match status" value="1"/>
</dbReference>
<dbReference type="InterPro" id="IPR006133">
    <property type="entry name" value="DNA-dir_DNA_pol_B_exonuc"/>
</dbReference>
<reference evidence="26 27" key="1">
    <citation type="submission" date="2020-06" db="EMBL/GenBank/DDBJ databases">
        <title>The yeast mating-type switching endonuclease HO is a domesticated member of an unorthodox homing genetic element family.</title>
        <authorList>
            <person name="Coughlan A.Y."/>
            <person name="Lombardi L."/>
            <person name="Braun-Galleani S."/>
            <person name="Martos A.R."/>
            <person name="Galeote V."/>
            <person name="Bigey F."/>
            <person name="Dequin S."/>
            <person name="Byrne K.P."/>
            <person name="Wolfe K.H."/>
        </authorList>
    </citation>
    <scope>NUCLEOTIDE SEQUENCE [LARGE SCALE GENOMIC DNA]</scope>
    <source>
        <strain evidence="26 27">CBS2947</strain>
    </source>
</reference>
<dbReference type="CDD" id="cd05534">
    <property type="entry name" value="POLBc_zeta"/>
    <property type="match status" value="1"/>
</dbReference>
<keyword evidence="27" id="KW-1185">Reference proteome</keyword>
<dbReference type="EC" id="2.7.7.7" evidence="20"/>
<keyword evidence="10 20" id="KW-0863">Zinc-finger</keyword>
<dbReference type="OrthoDB" id="2414538at2759"/>
<evidence type="ECO:0000259" key="24">
    <source>
        <dbReference type="Pfam" id="PF24055"/>
    </source>
</evidence>
<feature type="domain" description="DNA polymerase zeta catalytic subunit N-terminal" evidence="25">
    <location>
        <begin position="22"/>
        <end position="73"/>
    </location>
</feature>
<dbReference type="InterPro" id="IPR023211">
    <property type="entry name" value="DNA_pol_palm_dom_sf"/>
</dbReference>
<dbReference type="Pfam" id="PF24065">
    <property type="entry name" value="REV3_N"/>
    <property type="match status" value="1"/>
</dbReference>
<dbReference type="InterPro" id="IPR056447">
    <property type="entry name" value="REV3_N"/>
</dbReference>
<dbReference type="GO" id="GO:0051539">
    <property type="term" value="F:4 iron, 4 sulfur cluster binding"/>
    <property type="evidence" value="ECO:0007669"/>
    <property type="project" value="UniProtKB-KW"/>
</dbReference>
<dbReference type="GO" id="GO:0000166">
    <property type="term" value="F:nucleotide binding"/>
    <property type="evidence" value="ECO:0007669"/>
    <property type="project" value="InterPro"/>
</dbReference>
<evidence type="ECO:0000256" key="11">
    <source>
        <dbReference type="ARBA" id="ARBA00022833"/>
    </source>
</evidence>
<keyword evidence="9" id="KW-0227">DNA damage</keyword>
<name>A0A7H9HX05_9SACH</name>
<dbReference type="Pfam" id="PF14260">
    <property type="entry name" value="zf-C4pol"/>
    <property type="match status" value="1"/>
</dbReference>
<feature type="domain" description="DNA-directed DNA polymerase family B multifunctional" evidence="21">
    <location>
        <begin position="900"/>
        <end position="1350"/>
    </location>
</feature>
<evidence type="ECO:0000313" key="27">
    <source>
        <dbReference type="Proteomes" id="UP000510647"/>
    </source>
</evidence>
<keyword evidence="16" id="KW-0234">DNA repair</keyword>
<evidence type="ECO:0000256" key="7">
    <source>
        <dbReference type="ARBA" id="ARBA00022705"/>
    </source>
</evidence>
<dbReference type="InterPro" id="IPR056435">
    <property type="entry name" value="DPOD/Z_N"/>
</dbReference>
<accession>A0A7H9HX05</accession>
<evidence type="ECO:0000256" key="13">
    <source>
        <dbReference type="ARBA" id="ARBA00023004"/>
    </source>
</evidence>
<keyword evidence="6 20" id="KW-0548">Nucleotidyltransferase</keyword>
<evidence type="ECO:0000256" key="14">
    <source>
        <dbReference type="ARBA" id="ARBA00023014"/>
    </source>
</evidence>
<dbReference type="Pfam" id="PF24055">
    <property type="entry name" value="POL3_N"/>
    <property type="match status" value="1"/>
</dbReference>
<dbReference type="InterPro" id="IPR043502">
    <property type="entry name" value="DNA/RNA_pol_sf"/>
</dbReference>
<evidence type="ECO:0000256" key="12">
    <source>
        <dbReference type="ARBA" id="ARBA00022932"/>
    </source>
</evidence>
<evidence type="ECO:0000313" key="26">
    <source>
        <dbReference type="EMBL" id="QLQ81416.1"/>
    </source>
</evidence>
<dbReference type="GO" id="GO:0006260">
    <property type="term" value="P:DNA replication"/>
    <property type="evidence" value="ECO:0007669"/>
    <property type="project" value="UniProtKB-KW"/>
</dbReference>
<dbReference type="Gene3D" id="1.10.287.690">
    <property type="entry name" value="Helix hairpin bin"/>
    <property type="match status" value="1"/>
</dbReference>
<dbReference type="GO" id="GO:0016035">
    <property type="term" value="C:zeta DNA polymerase complex"/>
    <property type="evidence" value="ECO:0007669"/>
    <property type="project" value="InterPro"/>
</dbReference>
<dbReference type="InterPro" id="IPR006134">
    <property type="entry name" value="DNA-dir_DNA_pol_B_multi_dom"/>
</dbReference>
<keyword evidence="8 20" id="KW-0479">Metal-binding</keyword>
<dbReference type="EMBL" id="CP059272">
    <property type="protein sequence ID" value="QLQ81416.1"/>
    <property type="molecule type" value="Genomic_DNA"/>
</dbReference>
<comment type="subunit">
    <text evidence="19">Forms DNA polymerase zeta with REV7.</text>
</comment>
<evidence type="ECO:0000259" key="22">
    <source>
        <dbReference type="Pfam" id="PF03104"/>
    </source>
</evidence>
<evidence type="ECO:0000259" key="21">
    <source>
        <dbReference type="Pfam" id="PF00136"/>
    </source>
</evidence>
<keyword evidence="13 20" id="KW-0408">Iron</keyword>
<keyword evidence="14 20" id="KW-0411">Iron-sulfur</keyword>
<dbReference type="CDD" id="cd05778">
    <property type="entry name" value="DNA_polB_zeta_exo"/>
    <property type="match status" value="1"/>
</dbReference>
<comment type="cofactor">
    <cofactor evidence="1 20">
        <name>[4Fe-4S] cluster</name>
        <dbReference type="ChEBI" id="CHEBI:49883"/>
    </cofactor>
</comment>
<dbReference type="GO" id="GO:0003887">
    <property type="term" value="F:DNA-directed DNA polymerase activity"/>
    <property type="evidence" value="ECO:0007669"/>
    <property type="project" value="UniProtKB-KW"/>
</dbReference>
<feature type="domain" description="DNA-directed DNA polymerase family B exonuclease" evidence="22">
    <location>
        <begin position="630"/>
        <end position="833"/>
    </location>
</feature>
<evidence type="ECO:0000256" key="6">
    <source>
        <dbReference type="ARBA" id="ARBA00022695"/>
    </source>
</evidence>
<dbReference type="PRINTS" id="PR00106">
    <property type="entry name" value="DNAPOLB"/>
</dbReference>
<dbReference type="Gene3D" id="3.30.342.10">
    <property type="entry name" value="DNA Polymerase, chain B, domain 1"/>
    <property type="match status" value="1"/>
</dbReference>
<evidence type="ECO:0000256" key="3">
    <source>
        <dbReference type="ARBA" id="ARBA00005755"/>
    </source>
</evidence>
<dbReference type="Gene3D" id="3.90.1600.10">
    <property type="entry name" value="Palm domain of DNA polymerase"/>
    <property type="match status" value="1"/>
</dbReference>
<evidence type="ECO:0000256" key="16">
    <source>
        <dbReference type="ARBA" id="ARBA00023204"/>
    </source>
</evidence>
<sequence>MSESETVLSELNSTINPEWMHVQLNDYDFYLAKPSSLDPHHGTSLPMNQFLRVPVIRVYGFLPTGHQVLCHVHGVFPYIFIRYDGQEDDSAATINQKCAQLHNMLEIKCHLSMIKRKDIKQVKQNISDLKYIANVSVVKGIPFYGFHVGYTLFYKISLLDAGFTNRLSDLIRDGKMFGKKIETFESQLPYLLQFSADFNLFGCSWMDFDQCYFRKPVLNTALDLDKILRDERLDSILEQFCDEKSNILPEREFPRIGNGLLEIDILPQFIRNIDELQFRDLHHDFCEIRGDASSLSNKPYVSSTRKIISDIALQRRLSSLEPYVPVASIQRSTQQEIKWQSSKAFEEDFEKAKARIDSAFADVKLTFDTFVKYSKRSMTANGVKLVRDSLSELWPVRPDISAREQLPNDLPQIIDTLDGSFSAADVSDEEFDKFPTSQVGPPAKHIENPELATSIKGNNNNSSGFSTGLRDVLLTQNMAERRVKRSGASQHFTGSSAAKRPKVKRTGIAYESGSFCYKRCNINFGSILSDLEMKGFPKIDYADPFFGNPLDLRQKPYIYAGKRFEITSPHLSCRLPVTFQEQYISEASIRKGRIFSSWKYIKKPPTYTKIAKEVNDKKRKRFKSQLENPTSKGDIGFMVNINPGKKVAHSVLHTSLTHFSLEIHVQTEGKKLPDPEKDKVSIIFWCLEKESYPFDLKVSPTGIMVLKDPDADEHYEQRIQKAAGDIPVAFYEDEFDLLDSLIDIVLIIDPDILSGFELHTASWGYLIERCRIAHQFDLADEISRVNTNAKTKIKDRWGYTHASAIVISGRHMLNIWRAIKDDLALAKYTIENVSYVVFQERLPHFSSESLSSMWRNNGSISSVKTVLSYWIDRLQLNIRLLQKLEYVARITELSRLTGIDFYSVYYRGSQYKIESILSRLCKAESFIMVAPSQDRVKQQNALECVPLVMEPESAFYKSPLVVLDFQSLYPSIMMAYNYCYSTVLGRVRELNPERNVIGATEISLPKGLLSLLTDYITISPNGIAYVKSSIRKSTLAKMLEDILDTRFIVKKTMTDIGRTNPMLSRLLNSKQLALKLIANVTYGYTSASFSGRMPCSDLADSIVQTGRETLEKAITLIEDNVDWGAKVVYGDTDSLFVYLPGKSREEAFTIGKAIAEQVTKSNPSPIVLKFEKVYHPSLLLSKKRYVGYMYEKNARQAPVFDAKGIETVRRDGHPAQQKIVEKAIRILFDSKDLSKVKQFIQGEFTKIQRGTVSVQDFCFSKVVRLGAYKSEQTAPPGAIVATRMMQNDHRARPQYKERVPYVVIKGSAGQLLRDRCVSPEEFVANGSSELDSDYYINKTLIPPLERLFNVLGIDVSQWAFELPRHKNIAVSMDAKNIDTDLTSIHCVNCRGEIGKKDSLLCDTCLEHRDTTAAQLTLQTQSNDARLKAVATVCRTCCFRYNHDAGQATDLIAARCDSYDCPVYFERLKAAGYVNSKKHNQSLKALKAINHW</sequence>
<evidence type="ECO:0000256" key="10">
    <source>
        <dbReference type="ARBA" id="ARBA00022771"/>
    </source>
</evidence>
<evidence type="ECO:0000259" key="25">
    <source>
        <dbReference type="Pfam" id="PF24065"/>
    </source>
</evidence>
<dbReference type="PROSITE" id="PS00116">
    <property type="entry name" value="DNA_POLYMERASE_B"/>
    <property type="match status" value="1"/>
</dbReference>
<feature type="domain" description="C4-type zinc-finger of DNA polymerase delta" evidence="23">
    <location>
        <begin position="1386"/>
        <end position="1466"/>
    </location>
</feature>
<dbReference type="GO" id="GO:0008270">
    <property type="term" value="F:zinc ion binding"/>
    <property type="evidence" value="ECO:0007669"/>
    <property type="project" value="UniProtKB-KW"/>
</dbReference>
<dbReference type="PANTHER" id="PTHR45812">
    <property type="entry name" value="DNA POLYMERASE ZETA CATALYTIC SUBUNIT"/>
    <property type="match status" value="1"/>
</dbReference>
<dbReference type="SMART" id="SM00486">
    <property type="entry name" value="POLBc"/>
    <property type="match status" value="1"/>
</dbReference>
<keyword evidence="11 20" id="KW-0862">Zinc</keyword>
<dbReference type="InterPro" id="IPR017964">
    <property type="entry name" value="DNA-dir_DNA_pol_B_CS"/>
</dbReference>
<dbReference type="Pfam" id="PF00136">
    <property type="entry name" value="DNA_pol_B"/>
    <property type="match status" value="1"/>
</dbReference>
<dbReference type="Pfam" id="PF03104">
    <property type="entry name" value="DNA_pol_B_exo1"/>
    <property type="match status" value="1"/>
</dbReference>
<dbReference type="InterPro" id="IPR030559">
    <property type="entry name" value="PolZ_Rev3"/>
</dbReference>
<dbReference type="InterPro" id="IPR025687">
    <property type="entry name" value="Znf-C4pol"/>
</dbReference>
<dbReference type="InterPro" id="IPR006172">
    <property type="entry name" value="DNA-dir_DNA_pol_B"/>
</dbReference>
<dbReference type="GO" id="GO:0005634">
    <property type="term" value="C:nucleus"/>
    <property type="evidence" value="ECO:0007669"/>
    <property type="project" value="UniProtKB-SubCell"/>
</dbReference>
<keyword evidence="12 20" id="KW-0239">DNA-directed DNA polymerase</keyword>
<dbReference type="InterPro" id="IPR042087">
    <property type="entry name" value="DNA_pol_B_thumb"/>
</dbReference>
<evidence type="ECO:0000256" key="19">
    <source>
        <dbReference type="ARBA" id="ARBA00066055"/>
    </source>
</evidence>
<dbReference type="GO" id="GO:0003677">
    <property type="term" value="F:DNA binding"/>
    <property type="evidence" value="ECO:0007669"/>
    <property type="project" value="UniProtKB-KW"/>
</dbReference>
<evidence type="ECO:0000256" key="18">
    <source>
        <dbReference type="ARBA" id="ARBA00049244"/>
    </source>
</evidence>
<dbReference type="Gene3D" id="3.30.420.10">
    <property type="entry name" value="Ribonuclease H-like superfamily/Ribonuclease H"/>
    <property type="match status" value="1"/>
</dbReference>
<dbReference type="PANTHER" id="PTHR45812:SF1">
    <property type="entry name" value="DNA POLYMERASE ZETA CATALYTIC SUBUNIT"/>
    <property type="match status" value="1"/>
</dbReference>
<comment type="similarity">
    <text evidence="3 20">Belongs to the DNA polymerase type-B family.</text>
</comment>
<evidence type="ECO:0000256" key="2">
    <source>
        <dbReference type="ARBA" id="ARBA00004123"/>
    </source>
</evidence>
<dbReference type="GO" id="GO:0042276">
    <property type="term" value="P:error-prone translesion synthesis"/>
    <property type="evidence" value="ECO:0007669"/>
    <property type="project" value="TreeGrafter"/>
</dbReference>
<evidence type="ECO:0000256" key="4">
    <source>
        <dbReference type="ARBA" id="ARBA00022485"/>
    </source>
</evidence>
<evidence type="ECO:0000256" key="15">
    <source>
        <dbReference type="ARBA" id="ARBA00023125"/>
    </source>
</evidence>
<evidence type="ECO:0000256" key="20">
    <source>
        <dbReference type="RuleBase" id="RU000442"/>
    </source>
</evidence>
<dbReference type="GO" id="GO:0000724">
    <property type="term" value="P:double-strand break repair via homologous recombination"/>
    <property type="evidence" value="ECO:0007669"/>
    <property type="project" value="TreeGrafter"/>
</dbReference>
<evidence type="ECO:0000259" key="23">
    <source>
        <dbReference type="Pfam" id="PF14260"/>
    </source>
</evidence>
<proteinExistence type="inferred from homology"/>
<dbReference type="Gene3D" id="1.10.132.60">
    <property type="entry name" value="DNA polymerase family B, C-terminal domain"/>
    <property type="match status" value="1"/>
</dbReference>
<protein>
    <recommendedName>
        <fullName evidence="20">DNA polymerase</fullName>
        <ecNumber evidence="20">2.7.7.7</ecNumber>
    </recommendedName>
</protein>
<dbReference type="SUPFAM" id="SSF53098">
    <property type="entry name" value="Ribonuclease H-like"/>
    <property type="match status" value="1"/>
</dbReference>
<keyword evidence="5 20" id="KW-0808">Transferase</keyword>
<evidence type="ECO:0000256" key="8">
    <source>
        <dbReference type="ARBA" id="ARBA00022723"/>
    </source>
</evidence>
<dbReference type="InterPro" id="IPR012337">
    <property type="entry name" value="RNaseH-like_sf"/>
</dbReference>
<keyword evidence="15 20" id="KW-0238">DNA-binding</keyword>
<keyword evidence="7 20" id="KW-0235">DNA replication</keyword>